<evidence type="ECO:0000313" key="2">
    <source>
        <dbReference type="EMBL" id="QHU01982.1"/>
    </source>
</evidence>
<reference evidence="2" key="1">
    <citation type="journal article" date="2020" name="Nature">
        <title>Giant virus diversity and host interactions through global metagenomics.</title>
        <authorList>
            <person name="Schulz F."/>
            <person name="Roux S."/>
            <person name="Paez-Espino D."/>
            <person name="Jungbluth S."/>
            <person name="Walsh D.A."/>
            <person name="Denef V.J."/>
            <person name="McMahon K.D."/>
            <person name="Konstantinidis K.T."/>
            <person name="Eloe-Fadrosh E.A."/>
            <person name="Kyrpides N.C."/>
            <person name="Woyke T."/>
        </authorList>
    </citation>
    <scope>NUCLEOTIDE SEQUENCE</scope>
    <source>
        <strain evidence="2">GVMAG-M-3300025880-56</strain>
    </source>
</reference>
<accession>A0A6C0J8L2</accession>
<dbReference type="AlphaFoldDB" id="A0A6C0J8L2"/>
<proteinExistence type="predicted"/>
<dbReference type="EMBL" id="MN740351">
    <property type="protein sequence ID" value="QHU01982.1"/>
    <property type="molecule type" value="Genomic_DNA"/>
</dbReference>
<keyword evidence="1" id="KW-1133">Transmembrane helix</keyword>
<keyword evidence="1" id="KW-0812">Transmembrane</keyword>
<keyword evidence="1" id="KW-0472">Membrane</keyword>
<evidence type="ECO:0000256" key="1">
    <source>
        <dbReference type="SAM" id="Phobius"/>
    </source>
</evidence>
<organism evidence="2">
    <name type="scientific">viral metagenome</name>
    <dbReference type="NCBI Taxonomy" id="1070528"/>
    <lineage>
        <taxon>unclassified sequences</taxon>
        <taxon>metagenomes</taxon>
        <taxon>organismal metagenomes</taxon>
    </lineage>
</organism>
<protein>
    <submittedName>
        <fullName evidence="2">Uncharacterized protein</fullName>
    </submittedName>
</protein>
<feature type="transmembrane region" description="Helical" evidence="1">
    <location>
        <begin position="66"/>
        <end position="84"/>
    </location>
</feature>
<name>A0A6C0J8L2_9ZZZZ</name>
<feature type="transmembrane region" description="Helical" evidence="1">
    <location>
        <begin position="30"/>
        <end position="54"/>
    </location>
</feature>
<sequence length="95" mass="11010">MSENTKNKPNNNRQSQILRSLAITGEKSSIFTGVFSIIVFILVMAIYPLKIFTAWRAYKMDKTNKYIHLITLCLGAFGLGYWIFEGFLEFTYTNR</sequence>